<feature type="region of interest" description="Disordered" evidence="1">
    <location>
        <begin position="125"/>
        <end position="152"/>
    </location>
</feature>
<protein>
    <submittedName>
        <fullName evidence="2">Uncharacterized protein</fullName>
    </submittedName>
</protein>
<comment type="caution">
    <text evidence="2">The sequence shown here is derived from an EMBL/GenBank/DDBJ whole genome shotgun (WGS) entry which is preliminary data.</text>
</comment>
<keyword evidence="3" id="KW-1185">Reference proteome</keyword>
<organism evidence="2 3">
    <name type="scientific">Desmophyllum pertusum</name>
    <dbReference type="NCBI Taxonomy" id="174260"/>
    <lineage>
        <taxon>Eukaryota</taxon>
        <taxon>Metazoa</taxon>
        <taxon>Cnidaria</taxon>
        <taxon>Anthozoa</taxon>
        <taxon>Hexacorallia</taxon>
        <taxon>Scleractinia</taxon>
        <taxon>Caryophylliina</taxon>
        <taxon>Caryophylliidae</taxon>
        <taxon>Desmophyllum</taxon>
    </lineage>
</organism>
<feature type="region of interest" description="Disordered" evidence="1">
    <location>
        <begin position="164"/>
        <end position="196"/>
    </location>
</feature>
<dbReference type="Proteomes" id="UP001163046">
    <property type="component" value="Unassembled WGS sequence"/>
</dbReference>
<sequence>MPVHFMHNQDYPFFIPYKLPNYAELYPEGIVNSSVAQNDVTRISSVPVEPPPAYTPTADPSLCQHSTLPGSSVEFHLNSVPLPTEENATVEESTSPVRTLTVEHTSVPETTGVLELSSEHLRLSELPSDYPGSSTPVHSLYPGDSESSLSFNSLPNSIQLSALEDLNRPVSSESQNDTMQSENVNTITQADGSETR</sequence>
<name>A0A9X0CHJ0_9CNID</name>
<reference evidence="2" key="1">
    <citation type="submission" date="2023-01" db="EMBL/GenBank/DDBJ databases">
        <title>Genome assembly of the deep-sea coral Lophelia pertusa.</title>
        <authorList>
            <person name="Herrera S."/>
            <person name="Cordes E."/>
        </authorList>
    </citation>
    <scope>NUCLEOTIDE SEQUENCE</scope>
    <source>
        <strain evidence="2">USNM1676648</strain>
        <tissue evidence="2">Polyp</tissue>
    </source>
</reference>
<proteinExistence type="predicted"/>
<dbReference type="AlphaFoldDB" id="A0A9X0CHJ0"/>
<feature type="region of interest" description="Disordered" evidence="1">
    <location>
        <begin position="86"/>
        <end position="110"/>
    </location>
</feature>
<evidence type="ECO:0000256" key="1">
    <source>
        <dbReference type="SAM" id="MobiDB-lite"/>
    </source>
</evidence>
<evidence type="ECO:0000313" key="3">
    <source>
        <dbReference type="Proteomes" id="UP001163046"/>
    </source>
</evidence>
<dbReference type="OrthoDB" id="5970938at2759"/>
<evidence type="ECO:0000313" key="2">
    <source>
        <dbReference type="EMBL" id="KAJ7337758.1"/>
    </source>
</evidence>
<dbReference type="EMBL" id="MU827780">
    <property type="protein sequence ID" value="KAJ7337758.1"/>
    <property type="molecule type" value="Genomic_DNA"/>
</dbReference>
<gene>
    <name evidence="2" type="ORF">OS493_007912</name>
</gene>
<feature type="compositionally biased region" description="Polar residues" evidence="1">
    <location>
        <begin position="86"/>
        <end position="109"/>
    </location>
</feature>
<feature type="compositionally biased region" description="Polar residues" evidence="1">
    <location>
        <begin position="169"/>
        <end position="196"/>
    </location>
</feature>
<accession>A0A9X0CHJ0</accession>